<dbReference type="SUPFAM" id="SSF109854">
    <property type="entry name" value="DinB/YfiT-like putative metalloenzymes"/>
    <property type="match status" value="1"/>
</dbReference>
<dbReference type="Gene3D" id="1.20.120.450">
    <property type="entry name" value="dinb family like domain"/>
    <property type="match status" value="1"/>
</dbReference>
<dbReference type="EMBL" id="JACHMP010000001">
    <property type="protein sequence ID" value="MBB5819344.1"/>
    <property type="molecule type" value="Genomic_DNA"/>
</dbReference>
<keyword evidence="2" id="KW-1185">Reference proteome</keyword>
<evidence type="ECO:0000313" key="2">
    <source>
        <dbReference type="Proteomes" id="UP000540685"/>
    </source>
</evidence>
<accession>A0A7W9MGE1</accession>
<dbReference type="PANTHER" id="PTHR40658">
    <property type="match status" value="1"/>
</dbReference>
<dbReference type="InterPro" id="IPR034660">
    <property type="entry name" value="DinB/YfiT-like"/>
</dbReference>
<dbReference type="AlphaFoldDB" id="A0A7W9MGE1"/>
<proteinExistence type="predicted"/>
<dbReference type="Proteomes" id="UP000540685">
    <property type="component" value="Unassembled WGS sequence"/>
</dbReference>
<sequence length="174" mass="20342">MARITGKKQLLDEAAVEYDRLVRLMDGFSDEEKATLPVCGEWTIKDLLAHLYGWQCLYFDWWEQGLAGEAVHLPAAGYKWNETPRLNDELYRRFRDVDLAEMRALLTGSHRRMLQHIEALSEDELLKPGMFPWTGRNPLVTYTAPASCNHYRWAHREIRKGTRRPAETGRREQP</sequence>
<name>A0A7W9MGE1_9ACTN</name>
<dbReference type="RefSeq" id="WP_184538692.1">
    <property type="nucleotide sequence ID" value="NZ_JACHMP010000001.1"/>
</dbReference>
<dbReference type="PANTHER" id="PTHR40658:SF4">
    <property type="entry name" value="HYPOTHETICAL CYTOSOLIC PROTEIN"/>
    <property type="match status" value="1"/>
</dbReference>
<comment type="caution">
    <text evidence="1">The sequence shown here is derived from an EMBL/GenBank/DDBJ whole genome shotgun (WGS) entry which is preliminary data.</text>
</comment>
<gene>
    <name evidence="1" type="ORF">F4562_002406</name>
</gene>
<protein>
    <recommendedName>
        <fullName evidence="3">ClbS/DfsB family four-helix bundle protein</fullName>
    </recommendedName>
</protein>
<organism evidence="1 2">
    <name type="scientific">Streptosporangium becharense</name>
    <dbReference type="NCBI Taxonomy" id="1816182"/>
    <lineage>
        <taxon>Bacteria</taxon>
        <taxon>Bacillati</taxon>
        <taxon>Actinomycetota</taxon>
        <taxon>Actinomycetes</taxon>
        <taxon>Streptosporangiales</taxon>
        <taxon>Streptosporangiaceae</taxon>
        <taxon>Streptosporangium</taxon>
    </lineage>
</organism>
<reference evidence="1 2" key="1">
    <citation type="submission" date="2020-08" db="EMBL/GenBank/DDBJ databases">
        <title>Sequencing the genomes of 1000 actinobacteria strains.</title>
        <authorList>
            <person name="Klenk H.-P."/>
        </authorList>
    </citation>
    <scope>NUCLEOTIDE SEQUENCE [LARGE SCALE GENOMIC DNA]</scope>
    <source>
        <strain evidence="1 2">DSM 46887</strain>
    </source>
</reference>
<dbReference type="InterPro" id="IPR012550">
    <property type="entry name" value="DUF1706"/>
</dbReference>
<dbReference type="Pfam" id="PF08020">
    <property type="entry name" value="DUF1706"/>
    <property type="match status" value="1"/>
</dbReference>
<evidence type="ECO:0008006" key="3">
    <source>
        <dbReference type="Google" id="ProtNLM"/>
    </source>
</evidence>
<evidence type="ECO:0000313" key="1">
    <source>
        <dbReference type="EMBL" id="MBB5819344.1"/>
    </source>
</evidence>